<feature type="repeat" description="PPR" evidence="3">
    <location>
        <begin position="55"/>
        <end position="89"/>
    </location>
</feature>
<accession>A0ABD3D2E3</accession>
<feature type="repeat" description="PPR" evidence="3">
    <location>
        <begin position="160"/>
        <end position="194"/>
    </location>
</feature>
<dbReference type="InterPro" id="IPR002885">
    <property type="entry name" value="PPR_rpt"/>
</dbReference>
<feature type="repeat" description="PPR" evidence="3">
    <location>
        <begin position="90"/>
        <end position="124"/>
    </location>
</feature>
<dbReference type="AlphaFoldDB" id="A0ABD3D2E3"/>
<dbReference type="Pfam" id="PF13041">
    <property type="entry name" value="PPR_2"/>
    <property type="match status" value="3"/>
</dbReference>
<dbReference type="EMBL" id="JAVIJP010000027">
    <property type="protein sequence ID" value="KAL3636168.1"/>
    <property type="molecule type" value="Genomic_DNA"/>
</dbReference>
<sequence>MRFWHRHSNTFESTILQQFRQWLEILAGNAYCEVGNLDSAFELIEEMKENGVEPNLVTYTVVMKGLCKQHKLKESVSILKDMVAKGLYPDQTSYNALIQCSCKARDFNQAMQLYDEMVKLNVKPNTATHNILINGLCVYGELSDAERVFCFLQEENIELSKVAYTTLIKAVCVKGDVEKAKVLFREMVENGFETSVNDYSAVINRLCKRFLLDDAMIFFRMLLADGVFPDREICSVLMRAFEQSAMANTCLELTWLRYILHDLRVTNENPALLFCDNQSALHIAANPVFHERTKHIDIDCHIVREKLHAGLIKPSYVTTKLQLADIFTKALGKDQFVKLRDKLGLHNIHAPT</sequence>
<name>A0ABD3D2E3_9LAMI</name>
<evidence type="ECO:0000256" key="2">
    <source>
        <dbReference type="ARBA" id="ARBA00022737"/>
    </source>
</evidence>
<dbReference type="PANTHER" id="PTHR47938:SF35">
    <property type="entry name" value="PENTATRICOPEPTIDE REPEAT-CONTAINING PROTEIN 4, MITOCHONDRIAL-RELATED"/>
    <property type="match status" value="1"/>
</dbReference>
<dbReference type="Proteomes" id="UP001632038">
    <property type="component" value="Unassembled WGS sequence"/>
</dbReference>
<gene>
    <name evidence="4" type="ORF">CASFOL_020715</name>
</gene>
<dbReference type="PANTHER" id="PTHR47938">
    <property type="entry name" value="RESPIRATORY COMPLEX I CHAPERONE (CIA84), PUTATIVE (AFU_ORTHOLOGUE AFUA_2G06020)-RELATED"/>
    <property type="match status" value="1"/>
</dbReference>
<feature type="repeat" description="PPR" evidence="3">
    <location>
        <begin position="195"/>
        <end position="229"/>
    </location>
</feature>
<organism evidence="4 5">
    <name type="scientific">Castilleja foliolosa</name>
    <dbReference type="NCBI Taxonomy" id="1961234"/>
    <lineage>
        <taxon>Eukaryota</taxon>
        <taxon>Viridiplantae</taxon>
        <taxon>Streptophyta</taxon>
        <taxon>Embryophyta</taxon>
        <taxon>Tracheophyta</taxon>
        <taxon>Spermatophyta</taxon>
        <taxon>Magnoliopsida</taxon>
        <taxon>eudicotyledons</taxon>
        <taxon>Gunneridae</taxon>
        <taxon>Pentapetalae</taxon>
        <taxon>asterids</taxon>
        <taxon>lamiids</taxon>
        <taxon>Lamiales</taxon>
        <taxon>Orobanchaceae</taxon>
        <taxon>Pedicularideae</taxon>
        <taxon>Castillejinae</taxon>
        <taxon>Castilleja</taxon>
    </lineage>
</organism>
<comment type="caution">
    <text evidence="4">The sequence shown here is derived from an EMBL/GenBank/DDBJ whole genome shotgun (WGS) entry which is preliminary data.</text>
</comment>
<dbReference type="PROSITE" id="PS51375">
    <property type="entry name" value="PPR"/>
    <property type="match status" value="6"/>
</dbReference>
<evidence type="ECO:0000313" key="5">
    <source>
        <dbReference type="Proteomes" id="UP001632038"/>
    </source>
</evidence>
<dbReference type="Gene3D" id="1.25.40.10">
    <property type="entry name" value="Tetratricopeptide repeat domain"/>
    <property type="match status" value="2"/>
</dbReference>
<feature type="repeat" description="PPR" evidence="3">
    <location>
        <begin position="20"/>
        <end position="54"/>
    </location>
</feature>
<evidence type="ECO:0000256" key="1">
    <source>
        <dbReference type="ARBA" id="ARBA00007626"/>
    </source>
</evidence>
<protein>
    <recommendedName>
        <fullName evidence="6">Pentatricopeptide repeat-containing protein</fullName>
    </recommendedName>
</protein>
<evidence type="ECO:0000256" key="3">
    <source>
        <dbReference type="PROSITE-ProRule" id="PRU00708"/>
    </source>
</evidence>
<dbReference type="CDD" id="cd09272">
    <property type="entry name" value="RNase_HI_RT_Ty1"/>
    <property type="match status" value="1"/>
</dbReference>
<evidence type="ECO:0008006" key="6">
    <source>
        <dbReference type="Google" id="ProtNLM"/>
    </source>
</evidence>
<keyword evidence="5" id="KW-1185">Reference proteome</keyword>
<proteinExistence type="inferred from homology"/>
<keyword evidence="2" id="KW-0677">Repeat</keyword>
<dbReference type="InterPro" id="IPR011990">
    <property type="entry name" value="TPR-like_helical_dom_sf"/>
</dbReference>
<feature type="repeat" description="PPR" evidence="3">
    <location>
        <begin position="125"/>
        <end position="159"/>
    </location>
</feature>
<comment type="similarity">
    <text evidence="1">Belongs to the PPR family. P subfamily.</text>
</comment>
<evidence type="ECO:0000313" key="4">
    <source>
        <dbReference type="EMBL" id="KAL3636168.1"/>
    </source>
</evidence>
<dbReference type="SUPFAM" id="SSF81901">
    <property type="entry name" value="HCP-like"/>
    <property type="match status" value="1"/>
</dbReference>
<dbReference type="NCBIfam" id="TIGR00756">
    <property type="entry name" value="PPR"/>
    <property type="match status" value="5"/>
</dbReference>
<reference evidence="5" key="1">
    <citation type="journal article" date="2024" name="IScience">
        <title>Strigolactones Initiate the Formation of Haustorium-like Structures in Castilleja.</title>
        <authorList>
            <person name="Buerger M."/>
            <person name="Peterson D."/>
            <person name="Chory J."/>
        </authorList>
    </citation>
    <scope>NUCLEOTIDE SEQUENCE [LARGE SCALE GENOMIC DNA]</scope>
</reference>